<reference evidence="2" key="1">
    <citation type="submission" date="2020-11" db="EMBL/GenBank/DDBJ databases">
        <authorList>
            <consortium name="DOE Joint Genome Institute"/>
            <person name="Ahrendt S."/>
            <person name="Riley R."/>
            <person name="Andreopoulos W."/>
            <person name="Labutti K."/>
            <person name="Pangilinan J."/>
            <person name="Ruiz-Duenas F.J."/>
            <person name="Barrasa J.M."/>
            <person name="Sanchez-Garcia M."/>
            <person name="Camarero S."/>
            <person name="Miyauchi S."/>
            <person name="Serrano A."/>
            <person name="Linde D."/>
            <person name="Babiker R."/>
            <person name="Drula E."/>
            <person name="Ayuso-Fernandez I."/>
            <person name="Pacheco R."/>
            <person name="Padilla G."/>
            <person name="Ferreira P."/>
            <person name="Barriuso J."/>
            <person name="Kellner H."/>
            <person name="Castanera R."/>
            <person name="Alfaro M."/>
            <person name="Ramirez L."/>
            <person name="Pisabarro A.G."/>
            <person name="Kuo A."/>
            <person name="Tritt A."/>
            <person name="Lipzen A."/>
            <person name="He G."/>
            <person name="Yan M."/>
            <person name="Ng V."/>
            <person name="Cullen D."/>
            <person name="Martin F."/>
            <person name="Rosso M.-N."/>
            <person name="Henrissat B."/>
            <person name="Hibbett D."/>
            <person name="Martinez A.T."/>
            <person name="Grigoriev I.V."/>
        </authorList>
    </citation>
    <scope>NUCLEOTIDE SEQUENCE</scope>
    <source>
        <strain evidence="2">MF-IS2</strain>
    </source>
</reference>
<organism evidence="2 3">
    <name type="scientific">Macrolepiota fuliginosa MF-IS2</name>
    <dbReference type="NCBI Taxonomy" id="1400762"/>
    <lineage>
        <taxon>Eukaryota</taxon>
        <taxon>Fungi</taxon>
        <taxon>Dikarya</taxon>
        <taxon>Basidiomycota</taxon>
        <taxon>Agaricomycotina</taxon>
        <taxon>Agaricomycetes</taxon>
        <taxon>Agaricomycetidae</taxon>
        <taxon>Agaricales</taxon>
        <taxon>Agaricineae</taxon>
        <taxon>Agaricaceae</taxon>
        <taxon>Macrolepiota</taxon>
    </lineage>
</organism>
<evidence type="ECO:0000313" key="2">
    <source>
        <dbReference type="EMBL" id="KAF9453403.1"/>
    </source>
</evidence>
<sequence length="414" mass="45779">MAEGEGSRRNTVYDLTSLRLHPDGSRVQQAETKNLALGKREDVVYHPRRGWFAGDAGGKVVTAGTAVLKRKRAVSCGDDDDDGGGSGDDGGDSTVDEFNATVEVESRGRTLERKPHKSKSARAKKRRRFKEDDSFIGKLTQKLQEPGHKDDAPSADLLKGIHRLSSKFYESRGALEQVHKHKSEKKKQQKGKGKQKAEAPETPEPSQHRRRTNVQGQGHVSPTESEHEAKNEAEQDKLKKYLDSPESPTPSTNRNNAYRVFEGSLLLGLGILTQEKIARMLESKTPQRDDRKDVVAGVGAYPTPYPSSRSRYSDPGDDVFLDKRVSPSRDPFESEGPQAGDPGHVRTVSIEGWEVAVFEDDSDGYEDSTDSDKYEVNSEMEEGTTGGQVIEYESEEASEFIPDEEADDLGSENE</sequence>
<gene>
    <name evidence="2" type="ORF">P691DRAFT_771564</name>
</gene>
<feature type="region of interest" description="Disordered" evidence="1">
    <location>
        <begin position="72"/>
        <end position="158"/>
    </location>
</feature>
<feature type="compositionally biased region" description="Acidic residues" evidence="1">
    <location>
        <begin position="357"/>
        <end position="369"/>
    </location>
</feature>
<feature type="compositionally biased region" description="Acidic residues" evidence="1">
    <location>
        <begin position="392"/>
        <end position="414"/>
    </location>
</feature>
<feature type="compositionally biased region" description="Basic residues" evidence="1">
    <location>
        <begin position="114"/>
        <end position="128"/>
    </location>
</feature>
<dbReference type="EMBL" id="MU151062">
    <property type="protein sequence ID" value="KAF9453403.1"/>
    <property type="molecule type" value="Genomic_DNA"/>
</dbReference>
<dbReference type="OrthoDB" id="2565191at2759"/>
<dbReference type="AlphaFoldDB" id="A0A9P5XM74"/>
<accession>A0A9P5XM74</accession>
<feature type="region of interest" description="Disordered" evidence="1">
    <location>
        <begin position="172"/>
        <end position="257"/>
    </location>
</feature>
<feature type="compositionally biased region" description="Basic and acidic residues" evidence="1">
    <location>
        <begin position="104"/>
        <end position="113"/>
    </location>
</feature>
<evidence type="ECO:0000313" key="3">
    <source>
        <dbReference type="Proteomes" id="UP000807342"/>
    </source>
</evidence>
<keyword evidence="3" id="KW-1185">Reference proteome</keyword>
<dbReference type="Proteomes" id="UP000807342">
    <property type="component" value="Unassembled WGS sequence"/>
</dbReference>
<comment type="caution">
    <text evidence="2">The sequence shown here is derived from an EMBL/GenBank/DDBJ whole genome shotgun (WGS) entry which is preliminary data.</text>
</comment>
<feature type="compositionally biased region" description="Basic residues" evidence="1">
    <location>
        <begin position="179"/>
        <end position="194"/>
    </location>
</feature>
<proteinExistence type="predicted"/>
<feature type="compositionally biased region" description="Acidic residues" evidence="1">
    <location>
        <begin position="77"/>
        <end position="95"/>
    </location>
</feature>
<evidence type="ECO:0000256" key="1">
    <source>
        <dbReference type="SAM" id="MobiDB-lite"/>
    </source>
</evidence>
<feature type="compositionally biased region" description="Polar residues" evidence="1">
    <location>
        <begin position="213"/>
        <end position="223"/>
    </location>
</feature>
<feature type="compositionally biased region" description="Basic and acidic residues" evidence="1">
    <location>
        <begin position="320"/>
        <end position="332"/>
    </location>
</feature>
<name>A0A9P5XM74_9AGAR</name>
<feature type="region of interest" description="Disordered" evidence="1">
    <location>
        <begin position="281"/>
        <end position="414"/>
    </location>
</feature>
<protein>
    <submittedName>
        <fullName evidence="2">Uncharacterized protein</fullName>
    </submittedName>
</protein>
<feature type="compositionally biased region" description="Basic and acidic residues" evidence="1">
    <location>
        <begin position="224"/>
        <end position="243"/>
    </location>
</feature>
<feature type="compositionally biased region" description="Basic and acidic residues" evidence="1">
    <location>
        <begin position="281"/>
        <end position="294"/>
    </location>
</feature>